<dbReference type="InterPro" id="IPR029756">
    <property type="entry name" value="MTH1187/YkoF-like"/>
</dbReference>
<feature type="compositionally biased region" description="Basic and acidic residues" evidence="2">
    <location>
        <begin position="15"/>
        <end position="30"/>
    </location>
</feature>
<sequence>MVEKWSSLRACQRVSTKEREGETGVHESRHSTNIPPLTRIVPKFSHRHHIRTSPFSDHPIYTVHRKLMDTTPQLAHILQKMATNDPTQLPTPAKCTADFCLIPIGTPTASVSHEIAAVQRLLKKSGVKYSMHSAGTTLEGPWTTVMNLIGQCHSLLHANGVVRIQSDIRIGSRTDKVQGFEDKVRAVQDLLAMDGREGGESGSVKNGEVEENRDGEDDDEITYQR</sequence>
<dbReference type="EMBL" id="LAFY01000497">
    <property type="protein sequence ID" value="KJX97338.1"/>
    <property type="molecule type" value="Genomic_DNA"/>
</dbReference>
<evidence type="ECO:0000259" key="3">
    <source>
        <dbReference type="Pfam" id="PF01910"/>
    </source>
</evidence>
<evidence type="ECO:0000256" key="2">
    <source>
        <dbReference type="SAM" id="MobiDB-lite"/>
    </source>
</evidence>
<comment type="similarity">
    <text evidence="1">Belongs to the UPF0045 family.</text>
</comment>
<feature type="domain" description="Thiamine-binding protein" evidence="3">
    <location>
        <begin position="97"/>
        <end position="188"/>
    </location>
</feature>
<keyword evidence="5" id="KW-1185">Reference proteome</keyword>
<dbReference type="Gene3D" id="3.30.70.930">
    <property type="match status" value="1"/>
</dbReference>
<comment type="caution">
    <text evidence="4">The sequence shown here is derived from an EMBL/GenBank/DDBJ whole genome shotgun (WGS) entry which is preliminary data.</text>
</comment>
<dbReference type="InterPro" id="IPR002767">
    <property type="entry name" value="Thiamine_BP"/>
</dbReference>
<dbReference type="NCBIfam" id="TIGR00106">
    <property type="entry name" value="MTH1187 family thiamine-binding protein"/>
    <property type="match status" value="1"/>
</dbReference>
<organism evidence="4 5">
    <name type="scientific">Zymoseptoria brevis</name>
    <dbReference type="NCBI Taxonomy" id="1047168"/>
    <lineage>
        <taxon>Eukaryota</taxon>
        <taxon>Fungi</taxon>
        <taxon>Dikarya</taxon>
        <taxon>Ascomycota</taxon>
        <taxon>Pezizomycotina</taxon>
        <taxon>Dothideomycetes</taxon>
        <taxon>Dothideomycetidae</taxon>
        <taxon>Mycosphaerellales</taxon>
        <taxon>Mycosphaerellaceae</taxon>
        <taxon>Zymoseptoria</taxon>
    </lineage>
</organism>
<accession>A0A0F4GJ78</accession>
<dbReference type="Pfam" id="PF01910">
    <property type="entry name" value="Thiamine_BP"/>
    <property type="match status" value="1"/>
</dbReference>
<dbReference type="AlphaFoldDB" id="A0A0F4GJ78"/>
<feature type="region of interest" description="Disordered" evidence="2">
    <location>
        <begin position="1"/>
        <end position="36"/>
    </location>
</feature>
<evidence type="ECO:0000313" key="5">
    <source>
        <dbReference type="Proteomes" id="UP000033647"/>
    </source>
</evidence>
<dbReference type="GO" id="GO:0005829">
    <property type="term" value="C:cytosol"/>
    <property type="evidence" value="ECO:0007669"/>
    <property type="project" value="TreeGrafter"/>
</dbReference>
<dbReference type="Proteomes" id="UP000033647">
    <property type="component" value="Unassembled WGS sequence"/>
</dbReference>
<feature type="region of interest" description="Disordered" evidence="2">
    <location>
        <begin position="193"/>
        <end position="225"/>
    </location>
</feature>
<reference evidence="4 5" key="1">
    <citation type="submission" date="2015-03" db="EMBL/GenBank/DDBJ databases">
        <title>RNA-seq based gene annotation and comparative genomics of four Zymoseptoria species reveal species-specific pathogenicity related genes and transposable element activity.</title>
        <authorList>
            <person name="Grandaubert J."/>
            <person name="Bhattacharyya A."/>
            <person name="Stukenbrock E.H."/>
        </authorList>
    </citation>
    <scope>NUCLEOTIDE SEQUENCE [LARGE SCALE GENOMIC DNA]</scope>
    <source>
        <strain evidence="4 5">Zb18110</strain>
    </source>
</reference>
<evidence type="ECO:0000313" key="4">
    <source>
        <dbReference type="EMBL" id="KJX97338.1"/>
    </source>
</evidence>
<dbReference type="PANTHER" id="PTHR33777">
    <property type="entry name" value="UPF0045 PROTEIN ECM15"/>
    <property type="match status" value="1"/>
</dbReference>
<dbReference type="OrthoDB" id="5587367at2759"/>
<name>A0A0F4GJ78_9PEZI</name>
<dbReference type="SUPFAM" id="SSF89957">
    <property type="entry name" value="MTH1187/YkoF-like"/>
    <property type="match status" value="1"/>
</dbReference>
<protein>
    <recommendedName>
        <fullName evidence="3">Thiamine-binding protein domain-containing protein</fullName>
    </recommendedName>
</protein>
<gene>
    <name evidence="4" type="ORF">TI39_contig505g00024</name>
</gene>
<evidence type="ECO:0000256" key="1">
    <source>
        <dbReference type="ARBA" id="ARBA00010272"/>
    </source>
</evidence>
<feature type="compositionally biased region" description="Acidic residues" evidence="2">
    <location>
        <begin position="213"/>
        <end position="225"/>
    </location>
</feature>
<dbReference type="InterPro" id="IPR051614">
    <property type="entry name" value="UPF0045_domain"/>
</dbReference>
<proteinExistence type="inferred from homology"/>
<dbReference type="PANTHER" id="PTHR33777:SF1">
    <property type="entry name" value="UPF0045 PROTEIN ECM15"/>
    <property type="match status" value="1"/>
</dbReference>